<comment type="caution">
    <text evidence="1">The sequence shown here is derived from an EMBL/GenBank/DDBJ whole genome shotgun (WGS) entry which is preliminary data.</text>
</comment>
<dbReference type="Proteomes" id="UP000324222">
    <property type="component" value="Unassembled WGS sequence"/>
</dbReference>
<protein>
    <submittedName>
        <fullName evidence="1">Uncharacterized protein</fullName>
    </submittedName>
</protein>
<organism evidence="1 2">
    <name type="scientific">Portunus trituberculatus</name>
    <name type="common">Swimming crab</name>
    <name type="synonym">Neptunus trituberculatus</name>
    <dbReference type="NCBI Taxonomy" id="210409"/>
    <lineage>
        <taxon>Eukaryota</taxon>
        <taxon>Metazoa</taxon>
        <taxon>Ecdysozoa</taxon>
        <taxon>Arthropoda</taxon>
        <taxon>Crustacea</taxon>
        <taxon>Multicrustacea</taxon>
        <taxon>Malacostraca</taxon>
        <taxon>Eumalacostraca</taxon>
        <taxon>Eucarida</taxon>
        <taxon>Decapoda</taxon>
        <taxon>Pleocyemata</taxon>
        <taxon>Brachyura</taxon>
        <taxon>Eubrachyura</taxon>
        <taxon>Portunoidea</taxon>
        <taxon>Portunidae</taxon>
        <taxon>Portuninae</taxon>
        <taxon>Portunus</taxon>
    </lineage>
</organism>
<dbReference type="AlphaFoldDB" id="A0A5B7E7Y6"/>
<gene>
    <name evidence="1" type="ORF">E2C01_022554</name>
</gene>
<reference evidence="1 2" key="1">
    <citation type="submission" date="2019-05" db="EMBL/GenBank/DDBJ databases">
        <title>Another draft genome of Portunus trituberculatus and its Hox gene families provides insights of decapod evolution.</title>
        <authorList>
            <person name="Jeong J.-H."/>
            <person name="Song I."/>
            <person name="Kim S."/>
            <person name="Choi T."/>
            <person name="Kim D."/>
            <person name="Ryu S."/>
            <person name="Kim W."/>
        </authorList>
    </citation>
    <scope>NUCLEOTIDE SEQUENCE [LARGE SCALE GENOMIC DNA]</scope>
    <source>
        <tissue evidence="1">Muscle</tissue>
    </source>
</reference>
<sequence length="71" mass="7980">MEIITVKIGDNTLDLKETKDLFARLMAFSRSSRDVVGFEPTRGRPPDLMLTTLSTTALLQMFLQSKGLSLY</sequence>
<evidence type="ECO:0000313" key="2">
    <source>
        <dbReference type="Proteomes" id="UP000324222"/>
    </source>
</evidence>
<keyword evidence="2" id="KW-1185">Reference proteome</keyword>
<dbReference type="EMBL" id="VSRR010002051">
    <property type="protein sequence ID" value="MPC29326.1"/>
    <property type="molecule type" value="Genomic_DNA"/>
</dbReference>
<proteinExistence type="predicted"/>
<name>A0A5B7E7Y6_PORTR</name>
<evidence type="ECO:0000313" key="1">
    <source>
        <dbReference type="EMBL" id="MPC29326.1"/>
    </source>
</evidence>
<accession>A0A5B7E7Y6</accession>